<feature type="transmembrane region" description="Helical" evidence="9">
    <location>
        <begin position="222"/>
        <end position="244"/>
    </location>
</feature>
<dbReference type="AlphaFoldDB" id="A0A168DKU6"/>
<dbReference type="GO" id="GO:0035673">
    <property type="term" value="F:oligopeptide transmembrane transporter activity"/>
    <property type="evidence" value="ECO:0007669"/>
    <property type="project" value="InterPro"/>
</dbReference>
<feature type="transmembrane region" description="Helical" evidence="9">
    <location>
        <begin position="595"/>
        <end position="618"/>
    </location>
</feature>
<evidence type="ECO:0000313" key="10">
    <source>
        <dbReference type="EMBL" id="KZZ97854.1"/>
    </source>
</evidence>
<name>A0A168DKU6_9EURO</name>
<dbReference type="EMBL" id="AZGZ01000001">
    <property type="protein sequence ID" value="KZZ97854.1"/>
    <property type="molecule type" value="Genomic_DNA"/>
</dbReference>
<evidence type="ECO:0000256" key="8">
    <source>
        <dbReference type="ARBA" id="ARBA00023136"/>
    </source>
</evidence>
<dbReference type="InterPro" id="IPR004813">
    <property type="entry name" value="OPT"/>
</dbReference>
<evidence type="ECO:0000256" key="1">
    <source>
        <dbReference type="ARBA" id="ARBA00004141"/>
    </source>
</evidence>
<evidence type="ECO:0000256" key="7">
    <source>
        <dbReference type="ARBA" id="ARBA00022989"/>
    </source>
</evidence>
<comment type="subcellular location">
    <subcellularLocation>
        <location evidence="1">Membrane</location>
        <topology evidence="1">Multi-pass membrane protein</topology>
    </subcellularLocation>
</comment>
<reference evidence="10 11" key="1">
    <citation type="journal article" date="2016" name="Genome Biol. Evol.">
        <title>Divergent and convergent evolution of fungal pathogenicity.</title>
        <authorList>
            <person name="Shang Y."/>
            <person name="Xiao G."/>
            <person name="Zheng P."/>
            <person name="Cen K."/>
            <person name="Zhan S."/>
            <person name="Wang C."/>
        </authorList>
    </citation>
    <scope>NUCLEOTIDE SEQUENCE [LARGE SCALE GENOMIC DNA]</scope>
    <source>
        <strain evidence="10 11">ARSEF 7405</strain>
    </source>
</reference>
<dbReference type="VEuPathDB" id="FungiDB:AAP_00115"/>
<keyword evidence="3" id="KW-0813">Transport</keyword>
<accession>A0A168DKU6</accession>
<comment type="similarity">
    <text evidence="2">Belongs to the oligopeptide OPT transporter family.</text>
</comment>
<feature type="transmembrane region" description="Helical" evidence="9">
    <location>
        <begin position="630"/>
        <end position="651"/>
    </location>
</feature>
<evidence type="ECO:0000313" key="11">
    <source>
        <dbReference type="Proteomes" id="UP000242877"/>
    </source>
</evidence>
<keyword evidence="7 9" id="KW-1133">Transmembrane helix</keyword>
<dbReference type="GO" id="GO:0016020">
    <property type="term" value="C:membrane"/>
    <property type="evidence" value="ECO:0007669"/>
    <property type="project" value="UniProtKB-SubCell"/>
</dbReference>
<dbReference type="Proteomes" id="UP000242877">
    <property type="component" value="Unassembled WGS sequence"/>
</dbReference>
<keyword evidence="8 9" id="KW-0472">Membrane</keyword>
<dbReference type="Pfam" id="PF03169">
    <property type="entry name" value="OPT"/>
    <property type="match status" value="1"/>
</dbReference>
<evidence type="ECO:0000256" key="3">
    <source>
        <dbReference type="ARBA" id="ARBA00022448"/>
    </source>
</evidence>
<feature type="transmembrane region" description="Helical" evidence="9">
    <location>
        <begin position="306"/>
        <end position="327"/>
    </location>
</feature>
<feature type="transmembrane region" description="Helical" evidence="9">
    <location>
        <begin position="391"/>
        <end position="415"/>
    </location>
</feature>
<keyword evidence="11" id="KW-1185">Reference proteome</keyword>
<feature type="transmembrane region" description="Helical" evidence="9">
    <location>
        <begin position="88"/>
        <end position="110"/>
    </location>
</feature>
<proteinExistence type="inferred from homology"/>
<dbReference type="NCBIfam" id="TIGR00728">
    <property type="entry name" value="OPT_sfam"/>
    <property type="match status" value="1"/>
</dbReference>
<evidence type="ECO:0000256" key="6">
    <source>
        <dbReference type="ARBA" id="ARBA00022927"/>
    </source>
</evidence>
<evidence type="ECO:0000256" key="5">
    <source>
        <dbReference type="ARBA" id="ARBA00022856"/>
    </source>
</evidence>
<evidence type="ECO:0000256" key="9">
    <source>
        <dbReference type="SAM" id="Phobius"/>
    </source>
</evidence>
<sequence length="679" mass="77366">MTLYRTTQATFSVFFVQVASYYLGVVLARSLPAWQIKVPFTKWSFNTNPGPWGMKEHVLVTITAAQGATSNLGWTPISLAQLYFDTKIHPAACIFFMWAVVFIGYSYAILARQLLVYDPMYIWPQALMQTSLFETFRKSQDDSRSAKKQKHVFLIVLIGATIWEFLPEYVFPFLSSLSFLCWVAPHNKIANFVGAGIGGMGVLNISLDWANISYSGWGGNPLITPFWTSVIGIIAYVFIAWVLLPAAKWGNLGEWNHKLMSNRIFLQNGTVYPTAEIVDAAGHFNQTAFDYYGPPYMGLQVRWTKFFNYVSYTSAFSWILLFGGPKLKQAAVGVYRRFKNNKGASAHFTYNDRLNVLQRSYKDVPWWCYVALFAASFITIIVMLAKGIWFIPIYTFIVAICMGAACVIPMGWLYAISNFQLAIGDTNELIYGYMIAKSTTHRHPAGASVYGAIAGDAWYRAQYLLQDQKIGHYMHIPPRYLFFSQIFAELIGVPVNYGVIQWVLKSKGDYLLGKERDPTGQWTGQTLAGYNTNAIQYVVMGPARFFGSHMYQPLKWGYVVGAFLPVLFYVAHRFFPRLRIDMWNITIFASTANTFLGNMSTGAPLRFFIAWFSMYYLYRRRFDVWRRYNYIVAAALDAAYNIAVLLIFVIFSSGKNISMPAWWGNNQQSVERCFALEDN</sequence>
<evidence type="ECO:0000256" key="2">
    <source>
        <dbReference type="ARBA" id="ARBA00008807"/>
    </source>
</evidence>
<organism evidence="10 11">
    <name type="scientific">Ascosphaera apis ARSEF 7405</name>
    <dbReference type="NCBI Taxonomy" id="392613"/>
    <lineage>
        <taxon>Eukaryota</taxon>
        <taxon>Fungi</taxon>
        <taxon>Dikarya</taxon>
        <taxon>Ascomycota</taxon>
        <taxon>Pezizomycotina</taxon>
        <taxon>Eurotiomycetes</taxon>
        <taxon>Eurotiomycetidae</taxon>
        <taxon>Onygenales</taxon>
        <taxon>Ascosphaeraceae</taxon>
        <taxon>Ascosphaera</taxon>
    </lineage>
</organism>
<evidence type="ECO:0000256" key="4">
    <source>
        <dbReference type="ARBA" id="ARBA00022692"/>
    </source>
</evidence>
<keyword evidence="6" id="KW-0653">Protein transport</keyword>
<keyword evidence="4 9" id="KW-0812">Transmembrane</keyword>
<protein>
    <submittedName>
        <fullName evidence="10">Oligopeptide transporter OPT superfamily</fullName>
    </submittedName>
</protein>
<dbReference type="InterPro" id="IPR004648">
    <property type="entry name" value="Oligpept_transpt"/>
</dbReference>
<comment type="caution">
    <text evidence="10">The sequence shown here is derived from an EMBL/GenBank/DDBJ whole genome shotgun (WGS) entry which is preliminary data.</text>
</comment>
<feature type="transmembrane region" description="Helical" evidence="9">
    <location>
        <begin position="366"/>
        <end position="385"/>
    </location>
</feature>
<dbReference type="OrthoDB" id="9986677at2759"/>
<keyword evidence="5" id="KW-0571">Peptide transport</keyword>
<feature type="transmembrane region" description="Helical" evidence="9">
    <location>
        <begin position="556"/>
        <end position="575"/>
    </location>
</feature>
<feature type="transmembrane region" description="Helical" evidence="9">
    <location>
        <begin position="152"/>
        <end position="169"/>
    </location>
</feature>
<gene>
    <name evidence="10" type="ORF">AAP_00115</name>
</gene>
<feature type="transmembrane region" description="Helical" evidence="9">
    <location>
        <begin position="12"/>
        <end position="31"/>
    </location>
</feature>
<dbReference type="PANTHER" id="PTHR22601">
    <property type="entry name" value="ISP4 LIKE PROTEIN"/>
    <property type="match status" value="1"/>
</dbReference>
<dbReference type="GO" id="GO:0015031">
    <property type="term" value="P:protein transport"/>
    <property type="evidence" value="ECO:0007669"/>
    <property type="project" value="UniProtKB-KW"/>
</dbReference>